<dbReference type="AlphaFoldDB" id="A0A8W8L9H5"/>
<organism evidence="2 3">
    <name type="scientific">Magallana gigas</name>
    <name type="common">Pacific oyster</name>
    <name type="synonym">Crassostrea gigas</name>
    <dbReference type="NCBI Taxonomy" id="29159"/>
    <lineage>
        <taxon>Eukaryota</taxon>
        <taxon>Metazoa</taxon>
        <taxon>Spiralia</taxon>
        <taxon>Lophotrochozoa</taxon>
        <taxon>Mollusca</taxon>
        <taxon>Bivalvia</taxon>
        <taxon>Autobranchia</taxon>
        <taxon>Pteriomorphia</taxon>
        <taxon>Ostreida</taxon>
        <taxon>Ostreoidea</taxon>
        <taxon>Ostreidae</taxon>
        <taxon>Magallana</taxon>
    </lineage>
</organism>
<evidence type="ECO:0000313" key="2">
    <source>
        <dbReference type="EnsemblMetazoa" id="G26533.1:cds"/>
    </source>
</evidence>
<reference evidence="2" key="1">
    <citation type="submission" date="2022-08" db="UniProtKB">
        <authorList>
            <consortium name="EnsemblMetazoa"/>
        </authorList>
    </citation>
    <scope>IDENTIFICATION</scope>
    <source>
        <strain evidence="2">05x7-T-G4-1.051#20</strain>
    </source>
</reference>
<dbReference type="EnsemblMetazoa" id="G26533.2">
    <property type="protein sequence ID" value="G26533.2:cds"/>
    <property type="gene ID" value="G26533"/>
</dbReference>
<accession>A0A8W8L9H5</accession>
<dbReference type="Proteomes" id="UP000005408">
    <property type="component" value="Unassembled WGS sequence"/>
</dbReference>
<evidence type="ECO:0000313" key="3">
    <source>
        <dbReference type="Proteomes" id="UP000005408"/>
    </source>
</evidence>
<evidence type="ECO:0000256" key="1">
    <source>
        <dbReference type="SAM" id="SignalP"/>
    </source>
</evidence>
<feature type="signal peptide" evidence="1">
    <location>
        <begin position="1"/>
        <end position="23"/>
    </location>
</feature>
<protein>
    <submittedName>
        <fullName evidence="2">Uncharacterized protein</fullName>
    </submittedName>
</protein>
<name>A0A8W8L9H5_MAGGI</name>
<dbReference type="EnsemblMetazoa" id="G26533.1">
    <property type="protein sequence ID" value="G26533.1:cds"/>
    <property type="gene ID" value="G26533"/>
</dbReference>
<dbReference type="OrthoDB" id="10354312at2759"/>
<feature type="chain" id="PRO_5042431534" evidence="1">
    <location>
        <begin position="24"/>
        <end position="128"/>
    </location>
</feature>
<keyword evidence="3" id="KW-1185">Reference proteome</keyword>
<proteinExistence type="predicted"/>
<keyword evidence="1" id="KW-0732">Signal</keyword>
<sequence length="128" mass="14734">MGSRSLLTLFLICVSYLCWSADASCHVDKSIGKFKIDKVGGEMHLTFYCSYRGKKWSYGIMEFDDVCEKCNCKFFYPSCCTLGSGVTTEYEGCTRVTHGCQARYYRMVNGQKMDCFSDLPFDENFWLK</sequence>